<keyword evidence="2" id="KW-1185">Reference proteome</keyword>
<dbReference type="Proteomes" id="UP001153069">
    <property type="component" value="Unassembled WGS sequence"/>
</dbReference>
<gene>
    <name evidence="1" type="ORF">SEMRO_34_G022010.1</name>
</gene>
<name>A0A9N8H612_9STRA</name>
<protein>
    <submittedName>
        <fullName evidence="1">Uncharacterized protein</fullName>
    </submittedName>
</protein>
<dbReference type="EMBL" id="CAICTM010000034">
    <property type="protein sequence ID" value="CAB9498268.1"/>
    <property type="molecule type" value="Genomic_DNA"/>
</dbReference>
<evidence type="ECO:0000313" key="1">
    <source>
        <dbReference type="EMBL" id="CAB9498268.1"/>
    </source>
</evidence>
<comment type="caution">
    <text evidence="1">The sequence shown here is derived from an EMBL/GenBank/DDBJ whole genome shotgun (WGS) entry which is preliminary data.</text>
</comment>
<dbReference type="AlphaFoldDB" id="A0A9N8H612"/>
<accession>A0A9N8H612</accession>
<evidence type="ECO:0000313" key="2">
    <source>
        <dbReference type="Proteomes" id="UP001153069"/>
    </source>
</evidence>
<organism evidence="1 2">
    <name type="scientific">Seminavis robusta</name>
    <dbReference type="NCBI Taxonomy" id="568900"/>
    <lineage>
        <taxon>Eukaryota</taxon>
        <taxon>Sar</taxon>
        <taxon>Stramenopiles</taxon>
        <taxon>Ochrophyta</taxon>
        <taxon>Bacillariophyta</taxon>
        <taxon>Bacillariophyceae</taxon>
        <taxon>Bacillariophycidae</taxon>
        <taxon>Naviculales</taxon>
        <taxon>Naviculaceae</taxon>
        <taxon>Seminavis</taxon>
    </lineage>
</organism>
<sequence>MIKEDDVVCNTHKGPKEHRHLLESLDRQPQLTIAALPYNSPFLVLQNCFELSLFMATYKAWALGRAAPKPADGW</sequence>
<proteinExistence type="predicted"/>
<reference evidence="1" key="1">
    <citation type="submission" date="2020-06" db="EMBL/GenBank/DDBJ databases">
        <authorList>
            <consortium name="Plant Systems Biology data submission"/>
        </authorList>
    </citation>
    <scope>NUCLEOTIDE SEQUENCE</scope>
    <source>
        <strain evidence="1">D6</strain>
    </source>
</reference>